<accession>A0ABP1RBS9</accession>
<name>A0ABP1RBS9_9HEXA</name>
<evidence type="ECO:0000313" key="2">
    <source>
        <dbReference type="Proteomes" id="UP001642540"/>
    </source>
</evidence>
<dbReference type="InterPro" id="IPR032675">
    <property type="entry name" value="LRR_dom_sf"/>
</dbReference>
<proteinExistence type="predicted"/>
<comment type="caution">
    <text evidence="1">The sequence shown here is derived from an EMBL/GenBank/DDBJ whole genome shotgun (WGS) entry which is preliminary data.</text>
</comment>
<evidence type="ECO:0000313" key="1">
    <source>
        <dbReference type="EMBL" id="CAL8125701.1"/>
    </source>
</evidence>
<sequence length="634" mass="72269">MSDNMGSSTSSLEQSMLNVFDNHLLLELILGNVVSPQPHGNRVVSLGSNEGRSNSDVSNCRLVSKAWMDTIAKLFRLNEQPLFHLRLVHTDVLHMMDSTRFPIEGTLSKFITSVAHWEGEVPSGTYPRFELELCPTFFHMANEHVYRNLFDFFLKYGTYRMVRFNFSFHHTRFQYIPLSFPDFQFHNLREVVLIVDRVSLAFIPFIQQMLASSLSLETLEISGSSCQMSTTVACLAPVIDTIARKTPYIFKLPKTIKKIALYGTIETCSCFYQIPMNDLENLTEFTMSASPCLYSQMEQFLNTLAGQLKSLNFIGFTSCVFSFQRMYHLQFPAMKNLKTLTMNMPWDFMSLSSQIDYDVIFTNLKELNIVNLQLELLGCFLGGNKCATLEKLTAVAVIPFVHSEHGHRTTCPKMEATNLDMVIGIRASFVNLTHLEIGISGTYTPAMKGIFTDITNLKALTLYIDTGVRFKTFIDWDAIFTGLSVTTCESMRKYIQFGNYEEVGTMMVQPKFPSIANLESLEALYLVETSYPGCRPFDNRRSAARSNTGHHLCNFNVDNLPETPRAFSSLSFQFAFFAMPKLKTLFCTKGFMPNQEIQKKWTEKKGTSIKTLRSPKLFHLLTNKFSVFDKSWLC</sequence>
<keyword evidence="2" id="KW-1185">Reference proteome</keyword>
<organism evidence="1 2">
    <name type="scientific">Orchesella dallaii</name>
    <dbReference type="NCBI Taxonomy" id="48710"/>
    <lineage>
        <taxon>Eukaryota</taxon>
        <taxon>Metazoa</taxon>
        <taxon>Ecdysozoa</taxon>
        <taxon>Arthropoda</taxon>
        <taxon>Hexapoda</taxon>
        <taxon>Collembola</taxon>
        <taxon>Entomobryomorpha</taxon>
        <taxon>Entomobryoidea</taxon>
        <taxon>Orchesellidae</taxon>
        <taxon>Orchesellinae</taxon>
        <taxon>Orchesella</taxon>
    </lineage>
</organism>
<dbReference type="EMBL" id="CAXLJM020000069">
    <property type="protein sequence ID" value="CAL8125701.1"/>
    <property type="molecule type" value="Genomic_DNA"/>
</dbReference>
<dbReference type="Gene3D" id="3.80.10.10">
    <property type="entry name" value="Ribonuclease Inhibitor"/>
    <property type="match status" value="1"/>
</dbReference>
<protein>
    <submittedName>
        <fullName evidence="1">Uncharacterized protein</fullName>
    </submittedName>
</protein>
<dbReference type="SUPFAM" id="SSF52047">
    <property type="entry name" value="RNI-like"/>
    <property type="match status" value="1"/>
</dbReference>
<dbReference type="Proteomes" id="UP001642540">
    <property type="component" value="Unassembled WGS sequence"/>
</dbReference>
<gene>
    <name evidence="1" type="ORF">ODALV1_LOCUS21085</name>
</gene>
<reference evidence="1 2" key="1">
    <citation type="submission" date="2024-08" db="EMBL/GenBank/DDBJ databases">
        <authorList>
            <person name="Cucini C."/>
            <person name="Frati F."/>
        </authorList>
    </citation>
    <scope>NUCLEOTIDE SEQUENCE [LARGE SCALE GENOMIC DNA]</scope>
</reference>